<evidence type="ECO:0000256" key="4">
    <source>
        <dbReference type="ARBA" id="ARBA00023136"/>
    </source>
</evidence>
<evidence type="ECO:0000256" key="1">
    <source>
        <dbReference type="ARBA" id="ARBA00004141"/>
    </source>
</evidence>
<organism evidence="6 7">
    <name type="scientific">Rurimicrobium arvi</name>
    <dbReference type="NCBI Taxonomy" id="2049916"/>
    <lineage>
        <taxon>Bacteria</taxon>
        <taxon>Pseudomonadati</taxon>
        <taxon>Bacteroidota</taxon>
        <taxon>Chitinophagia</taxon>
        <taxon>Chitinophagales</taxon>
        <taxon>Chitinophagaceae</taxon>
        <taxon>Rurimicrobium</taxon>
    </lineage>
</organism>
<keyword evidence="2 5" id="KW-0812">Transmembrane</keyword>
<protein>
    <submittedName>
        <fullName evidence="6">DoxX family protein</fullName>
    </submittedName>
</protein>
<comment type="subcellular location">
    <subcellularLocation>
        <location evidence="1">Membrane</location>
        <topology evidence="1">Multi-pass membrane protein</topology>
    </subcellularLocation>
</comment>
<keyword evidence="4 5" id="KW-0472">Membrane</keyword>
<evidence type="ECO:0000313" key="7">
    <source>
        <dbReference type="Proteomes" id="UP001501410"/>
    </source>
</evidence>
<dbReference type="EMBL" id="BAABEZ010000022">
    <property type="protein sequence ID" value="GAA4455098.1"/>
    <property type="molecule type" value="Genomic_DNA"/>
</dbReference>
<feature type="transmembrane region" description="Helical" evidence="5">
    <location>
        <begin position="97"/>
        <end position="116"/>
    </location>
</feature>
<sequence>MKTYKILFWITAVLLFLTQGLMPLFTMNSEGSREAMRHLGYPVYFGNMLAVFKFLGSLAIIIPQVPSRVKEWAFAGFAIDFLCASLSFWAIDGATGFVLFPVIALLILMVCYFSYYRLNSGKL</sequence>
<feature type="transmembrane region" description="Helical" evidence="5">
    <location>
        <begin position="44"/>
        <end position="65"/>
    </location>
</feature>
<reference evidence="7" key="1">
    <citation type="journal article" date="2019" name="Int. J. Syst. Evol. Microbiol.">
        <title>The Global Catalogue of Microorganisms (GCM) 10K type strain sequencing project: providing services to taxonomists for standard genome sequencing and annotation.</title>
        <authorList>
            <consortium name="The Broad Institute Genomics Platform"/>
            <consortium name="The Broad Institute Genome Sequencing Center for Infectious Disease"/>
            <person name="Wu L."/>
            <person name="Ma J."/>
        </authorList>
    </citation>
    <scope>NUCLEOTIDE SEQUENCE [LARGE SCALE GENOMIC DNA]</scope>
    <source>
        <strain evidence="7">JCM 31921</strain>
    </source>
</reference>
<dbReference type="Proteomes" id="UP001501410">
    <property type="component" value="Unassembled WGS sequence"/>
</dbReference>
<evidence type="ECO:0000256" key="2">
    <source>
        <dbReference type="ARBA" id="ARBA00022692"/>
    </source>
</evidence>
<comment type="caution">
    <text evidence="6">The sequence shown here is derived from an EMBL/GenBank/DDBJ whole genome shotgun (WGS) entry which is preliminary data.</text>
</comment>
<dbReference type="RefSeq" id="WP_344825722.1">
    <property type="nucleotide sequence ID" value="NZ_BAABEZ010000022.1"/>
</dbReference>
<gene>
    <name evidence="6" type="ORF">GCM10023092_18190</name>
</gene>
<dbReference type="Pfam" id="PF13564">
    <property type="entry name" value="DoxX_2"/>
    <property type="match status" value="1"/>
</dbReference>
<evidence type="ECO:0000256" key="5">
    <source>
        <dbReference type="SAM" id="Phobius"/>
    </source>
</evidence>
<keyword evidence="7" id="KW-1185">Reference proteome</keyword>
<dbReference type="InterPro" id="IPR032808">
    <property type="entry name" value="DoxX"/>
</dbReference>
<proteinExistence type="predicted"/>
<name>A0ABP8MU87_9BACT</name>
<accession>A0ABP8MU87</accession>
<keyword evidence="3 5" id="KW-1133">Transmembrane helix</keyword>
<evidence type="ECO:0000313" key="6">
    <source>
        <dbReference type="EMBL" id="GAA4455098.1"/>
    </source>
</evidence>
<feature type="transmembrane region" description="Helical" evidence="5">
    <location>
        <begin position="72"/>
        <end position="91"/>
    </location>
</feature>
<evidence type="ECO:0000256" key="3">
    <source>
        <dbReference type="ARBA" id="ARBA00022989"/>
    </source>
</evidence>